<dbReference type="InterPro" id="IPR035952">
    <property type="entry name" value="Rhomboid-like_sf"/>
</dbReference>
<keyword evidence="2" id="KW-1003">Cell membrane</keyword>
<protein>
    <submittedName>
        <fullName evidence="9">Rhomboid family intramembrane serine protease</fullName>
    </submittedName>
</protein>
<dbReference type="PANTHER" id="PTHR43066">
    <property type="entry name" value="RHOMBOID-RELATED PROTEIN"/>
    <property type="match status" value="1"/>
</dbReference>
<evidence type="ECO:0000256" key="1">
    <source>
        <dbReference type="ARBA" id="ARBA00004141"/>
    </source>
</evidence>
<evidence type="ECO:0000256" key="7">
    <source>
        <dbReference type="SAM" id="Phobius"/>
    </source>
</evidence>
<keyword evidence="5 7" id="KW-1133">Transmembrane helix</keyword>
<dbReference type="Gene3D" id="3.30.70.2080">
    <property type="match status" value="1"/>
</dbReference>
<name>A0A2Z4PTE7_9GAMM</name>
<dbReference type="GO" id="GO:0016020">
    <property type="term" value="C:membrane"/>
    <property type="evidence" value="ECO:0007669"/>
    <property type="project" value="UniProtKB-SubCell"/>
</dbReference>
<comment type="subcellular location">
    <subcellularLocation>
        <location evidence="1">Membrane</location>
        <topology evidence="1">Multi-pass membrane protein</topology>
    </subcellularLocation>
</comment>
<dbReference type="Gene3D" id="1.20.1540.10">
    <property type="entry name" value="Rhomboid-like"/>
    <property type="match status" value="1"/>
</dbReference>
<evidence type="ECO:0000313" key="10">
    <source>
        <dbReference type="Proteomes" id="UP000249898"/>
    </source>
</evidence>
<evidence type="ECO:0000256" key="2">
    <source>
        <dbReference type="ARBA" id="ARBA00022475"/>
    </source>
</evidence>
<dbReference type="RefSeq" id="WP_112138751.1">
    <property type="nucleotide sequence ID" value="NZ_CP016181.1"/>
</dbReference>
<sequence>MYFVYQFKEAEDPKGLTEALWHHKVAHQIISEQGHNELWVLDPSQRPTVDQLMAIWKDNPSLLEQTRPVLTSSSVSKSRIFTQLTLAPVTAGLLIVTLLVAVVTKLGSDFTMVGYLSITPFDIKNGHIYFYTLSEVFSKGEYWRLFTPTLLHFSVLHIVFNTLWIWDIGRRIERQLGSILWSVGVLIIAIMSNVLQYEISGYPLFGGLSGVVYGVIGFAWLLPLLNKRWPIIISKQLMIFFIVWLAVGYTPFPEMLGLGSIANTAHSIGLLTGLALGVVYWVATKHRQR</sequence>
<dbReference type="InterPro" id="IPR038244">
    <property type="entry name" value="NRho_sf"/>
</dbReference>
<dbReference type="AlphaFoldDB" id="A0A2Z4PTE7"/>
<reference evidence="9 10" key="1">
    <citation type="submission" date="2016-06" db="EMBL/GenBank/DDBJ databases">
        <title>The sequenced genome of the ice-adhering bacterium Marinomonas primoryensis, from Antarctica.</title>
        <authorList>
            <person name="Graham L."/>
            <person name="Vance T.D.R."/>
            <person name="Davies P.L."/>
        </authorList>
    </citation>
    <scope>NUCLEOTIDE SEQUENCE [LARGE SCALE GENOMIC DNA]</scope>
    <source>
        <strain evidence="9 10">AceL</strain>
    </source>
</reference>
<dbReference type="Proteomes" id="UP000249898">
    <property type="component" value="Chromosome"/>
</dbReference>
<feature type="transmembrane region" description="Helical" evidence="7">
    <location>
        <begin position="264"/>
        <end position="283"/>
    </location>
</feature>
<dbReference type="InterPro" id="IPR022764">
    <property type="entry name" value="Peptidase_S54_rhomboid_dom"/>
</dbReference>
<feature type="transmembrane region" description="Helical" evidence="7">
    <location>
        <begin position="202"/>
        <end position="225"/>
    </location>
</feature>
<feature type="transmembrane region" description="Helical" evidence="7">
    <location>
        <begin position="178"/>
        <end position="196"/>
    </location>
</feature>
<keyword evidence="6 7" id="KW-0472">Membrane</keyword>
<keyword evidence="3" id="KW-0997">Cell inner membrane</keyword>
<dbReference type="OrthoDB" id="9778341at2"/>
<dbReference type="Pfam" id="PF01694">
    <property type="entry name" value="Rhomboid"/>
    <property type="match status" value="1"/>
</dbReference>
<dbReference type="GO" id="GO:0006508">
    <property type="term" value="P:proteolysis"/>
    <property type="evidence" value="ECO:0007669"/>
    <property type="project" value="UniProtKB-KW"/>
</dbReference>
<dbReference type="EMBL" id="CP016181">
    <property type="protein sequence ID" value="AWY00806.1"/>
    <property type="molecule type" value="Genomic_DNA"/>
</dbReference>
<evidence type="ECO:0000256" key="4">
    <source>
        <dbReference type="ARBA" id="ARBA00022692"/>
    </source>
</evidence>
<feature type="transmembrane region" description="Helical" evidence="7">
    <location>
        <begin position="84"/>
        <end position="103"/>
    </location>
</feature>
<feature type="domain" description="Peptidase S54 rhomboid" evidence="8">
    <location>
        <begin position="140"/>
        <end position="281"/>
    </location>
</feature>
<dbReference type="SUPFAM" id="SSF144091">
    <property type="entry name" value="Rhomboid-like"/>
    <property type="match status" value="1"/>
</dbReference>
<keyword evidence="9" id="KW-0378">Hydrolase</keyword>
<accession>A0A2Z4PTE7</accession>
<dbReference type="PANTHER" id="PTHR43066:SF26">
    <property type="entry name" value="RHOMBOID PROTEASE GLPG"/>
    <property type="match status" value="1"/>
</dbReference>
<proteinExistence type="predicted"/>
<evidence type="ECO:0000256" key="3">
    <source>
        <dbReference type="ARBA" id="ARBA00022519"/>
    </source>
</evidence>
<evidence type="ECO:0000259" key="8">
    <source>
        <dbReference type="Pfam" id="PF01694"/>
    </source>
</evidence>
<evidence type="ECO:0000256" key="5">
    <source>
        <dbReference type="ARBA" id="ARBA00022989"/>
    </source>
</evidence>
<keyword evidence="9" id="KW-0645">Protease</keyword>
<feature type="transmembrane region" description="Helical" evidence="7">
    <location>
        <begin position="237"/>
        <end position="252"/>
    </location>
</feature>
<keyword evidence="4 7" id="KW-0812">Transmembrane</keyword>
<dbReference type="GO" id="GO:0004252">
    <property type="term" value="F:serine-type endopeptidase activity"/>
    <property type="evidence" value="ECO:0007669"/>
    <property type="project" value="InterPro"/>
</dbReference>
<feature type="transmembrane region" description="Helical" evidence="7">
    <location>
        <begin position="145"/>
        <end position="166"/>
    </location>
</feature>
<organism evidence="9 10">
    <name type="scientific">Marinomonas primoryensis</name>
    <dbReference type="NCBI Taxonomy" id="178399"/>
    <lineage>
        <taxon>Bacteria</taxon>
        <taxon>Pseudomonadati</taxon>
        <taxon>Pseudomonadota</taxon>
        <taxon>Gammaproteobacteria</taxon>
        <taxon>Oceanospirillales</taxon>
        <taxon>Oceanospirillaceae</taxon>
        <taxon>Marinomonas</taxon>
    </lineage>
</organism>
<evidence type="ECO:0000256" key="6">
    <source>
        <dbReference type="ARBA" id="ARBA00023136"/>
    </source>
</evidence>
<evidence type="ECO:0000313" key="9">
    <source>
        <dbReference type="EMBL" id="AWY00806.1"/>
    </source>
</evidence>
<gene>
    <name evidence="9" type="ORF">A8139_13095</name>
</gene>